<feature type="domain" description="Rod shape-determining protein MreC beta-barrel core" evidence="2">
    <location>
        <begin position="122"/>
        <end position="174"/>
    </location>
</feature>
<keyword evidence="1" id="KW-0472">Membrane</keyword>
<organism evidence="3">
    <name type="scientific">marine metagenome</name>
    <dbReference type="NCBI Taxonomy" id="408172"/>
    <lineage>
        <taxon>unclassified sequences</taxon>
        <taxon>metagenomes</taxon>
        <taxon>ecological metagenomes</taxon>
    </lineage>
</organism>
<reference evidence="3" key="1">
    <citation type="submission" date="2018-05" db="EMBL/GenBank/DDBJ databases">
        <authorList>
            <person name="Lanie J.A."/>
            <person name="Ng W.-L."/>
            <person name="Kazmierczak K.M."/>
            <person name="Andrzejewski T.M."/>
            <person name="Davidsen T.M."/>
            <person name="Wayne K.J."/>
            <person name="Tettelin H."/>
            <person name="Glass J.I."/>
            <person name="Rusch D."/>
            <person name="Podicherti R."/>
            <person name="Tsui H.-C.T."/>
            <person name="Winkler M.E."/>
        </authorList>
    </citation>
    <scope>NUCLEOTIDE SEQUENCE</scope>
</reference>
<dbReference type="InterPro" id="IPR055342">
    <property type="entry name" value="MreC_beta-barrel_core"/>
</dbReference>
<name>A0A382M3P2_9ZZZZ</name>
<dbReference type="Pfam" id="PF04085">
    <property type="entry name" value="MreC"/>
    <property type="match status" value="1"/>
</dbReference>
<gene>
    <name evidence="3" type="ORF">METZ01_LOCUS296377</name>
</gene>
<dbReference type="AlphaFoldDB" id="A0A382M3P2"/>
<evidence type="ECO:0000259" key="2">
    <source>
        <dbReference type="Pfam" id="PF04085"/>
    </source>
</evidence>
<proteinExistence type="predicted"/>
<accession>A0A382M3P2</accession>
<dbReference type="InterPro" id="IPR007221">
    <property type="entry name" value="MreC"/>
</dbReference>
<protein>
    <recommendedName>
        <fullName evidence="2">Rod shape-determining protein MreC beta-barrel core domain-containing protein</fullName>
    </recommendedName>
</protein>
<dbReference type="EMBL" id="UINC01091057">
    <property type="protein sequence ID" value="SVC43523.1"/>
    <property type="molecule type" value="Genomic_DNA"/>
</dbReference>
<dbReference type="PANTHER" id="PTHR34138:SF1">
    <property type="entry name" value="CELL SHAPE-DETERMINING PROTEIN MREC"/>
    <property type="match status" value="1"/>
</dbReference>
<sequence length="175" mass="18771">MVKRGDGGIVRGLGPYLLLSLALMVAYLYIAPVRTVAQSAAVIGIPIHFLASLPSTALNAMQGHLTSADQLRSEFEAMRQRNLILQTRLHRFEFLENENSRLRQLLSATPSQAEQVTLAALIAVNPDPGALAVLIDKGSADGIFRGQPVVDSGGLVGQVTKPGLFRSKVSLITQE</sequence>
<dbReference type="Gene3D" id="2.40.10.340">
    <property type="entry name" value="Rod shape-determining protein MreC, domain 1"/>
    <property type="match status" value="1"/>
</dbReference>
<feature type="non-terminal residue" evidence="3">
    <location>
        <position position="175"/>
    </location>
</feature>
<dbReference type="GO" id="GO:0008360">
    <property type="term" value="P:regulation of cell shape"/>
    <property type="evidence" value="ECO:0007669"/>
    <property type="project" value="InterPro"/>
</dbReference>
<evidence type="ECO:0000256" key="1">
    <source>
        <dbReference type="SAM" id="Phobius"/>
    </source>
</evidence>
<dbReference type="GO" id="GO:0005886">
    <property type="term" value="C:plasma membrane"/>
    <property type="evidence" value="ECO:0007669"/>
    <property type="project" value="TreeGrafter"/>
</dbReference>
<dbReference type="InterPro" id="IPR042177">
    <property type="entry name" value="Cell/Rod_1"/>
</dbReference>
<keyword evidence="1" id="KW-1133">Transmembrane helix</keyword>
<dbReference type="PANTHER" id="PTHR34138">
    <property type="entry name" value="CELL SHAPE-DETERMINING PROTEIN MREC"/>
    <property type="match status" value="1"/>
</dbReference>
<feature type="transmembrane region" description="Helical" evidence="1">
    <location>
        <begin position="12"/>
        <end position="30"/>
    </location>
</feature>
<evidence type="ECO:0000313" key="3">
    <source>
        <dbReference type="EMBL" id="SVC43523.1"/>
    </source>
</evidence>
<keyword evidence="1" id="KW-0812">Transmembrane</keyword>